<dbReference type="InterPro" id="IPR014031">
    <property type="entry name" value="Ketoacyl_synth_C"/>
</dbReference>
<dbReference type="Proteomes" id="UP000630353">
    <property type="component" value="Unassembled WGS sequence"/>
</dbReference>
<dbReference type="SMART" id="SM00825">
    <property type="entry name" value="PKS_KS"/>
    <property type="match status" value="1"/>
</dbReference>
<keyword evidence="1" id="KW-0596">Phosphopantetheine</keyword>
<dbReference type="InterPro" id="IPR050091">
    <property type="entry name" value="PKS_NRPS_Biosynth_Enz"/>
</dbReference>
<dbReference type="SMART" id="SM00822">
    <property type="entry name" value="PKS_KR"/>
    <property type="match status" value="1"/>
</dbReference>
<comment type="caution">
    <text evidence="6">The sequence shown here is derived from an EMBL/GenBank/DDBJ whole genome shotgun (WGS) entry which is preliminary data.</text>
</comment>
<dbReference type="InterPro" id="IPR014030">
    <property type="entry name" value="Ketoacyl_synth_N"/>
</dbReference>
<dbReference type="GO" id="GO:0005886">
    <property type="term" value="C:plasma membrane"/>
    <property type="evidence" value="ECO:0007669"/>
    <property type="project" value="TreeGrafter"/>
</dbReference>
<dbReference type="PROSITE" id="PS50075">
    <property type="entry name" value="CARRIER"/>
    <property type="match status" value="1"/>
</dbReference>
<dbReference type="InterPro" id="IPR020806">
    <property type="entry name" value="PKS_PP-bd"/>
</dbReference>
<evidence type="ECO:0000313" key="6">
    <source>
        <dbReference type="EMBL" id="GHD52900.1"/>
    </source>
</evidence>
<keyword evidence="2" id="KW-0597">Phosphoprotein</keyword>
<keyword evidence="7" id="KW-1185">Reference proteome</keyword>
<dbReference type="InterPro" id="IPR013968">
    <property type="entry name" value="PKS_KR"/>
</dbReference>
<keyword evidence="3" id="KW-0808">Transferase</keyword>
<dbReference type="Gene3D" id="3.40.47.10">
    <property type="match status" value="1"/>
</dbReference>
<dbReference type="InterPro" id="IPR018201">
    <property type="entry name" value="Ketoacyl_synth_AS"/>
</dbReference>
<dbReference type="Gene3D" id="3.40.50.720">
    <property type="entry name" value="NAD(P)-binding Rossmann-like Domain"/>
    <property type="match status" value="1"/>
</dbReference>
<dbReference type="Pfam" id="PF16197">
    <property type="entry name" value="KAsynt_C_assoc"/>
    <property type="match status" value="1"/>
</dbReference>
<dbReference type="InterPro" id="IPR016039">
    <property type="entry name" value="Thiolase-like"/>
</dbReference>
<reference evidence="6" key="2">
    <citation type="submission" date="2020-09" db="EMBL/GenBank/DDBJ databases">
        <authorList>
            <person name="Sun Q."/>
            <person name="Kim S."/>
        </authorList>
    </citation>
    <scope>NUCLEOTIDE SEQUENCE</scope>
    <source>
        <strain evidence="6">KCTC 42651</strain>
    </source>
</reference>
<feature type="domain" description="Ketosynthase family 3 (KS3)" evidence="5">
    <location>
        <begin position="33"/>
        <end position="447"/>
    </location>
</feature>
<dbReference type="InterPro" id="IPR020841">
    <property type="entry name" value="PKS_Beta-ketoAc_synthase_dom"/>
</dbReference>
<sequence>MTTANPHEDALQRAMLALERMQARLEAMQNAAHEPIAVVGLGCRFPGADDADAFLERLQVGYDAVGAVPEDRASLFDGADGDLRRGGFMADVAGFDAGAFGIAEAEAIAMDPHQRLLLETAWTALEDAGGAGGGLAGTRTGVWLGLGAQNSDYSWWQLTDPARLDANAIPGSFHSLMPGRLSYLLDLRGPSMVVDAACASGLVAVHLACQSLRRRECDAALAAAVNLVLSPLVSRAVRQSGLLSPSGACRSFDDAADGFVRGEGAGALVLKRLSDAVADGDAIWAVIHGSAVGQDGHSNGLTAPSGPAQQAVLRAALADARLAPAQVGYVEAHATGTRLGDAIEAEAIGAVYGQGRPAPVRVGALKPNLGHLEAASGMAALVKAILARRAGTIPPTRPVAALNRDIDPHESGIELVTAETPWPADAPCAGVSAFGMSGTNAHLILGPAPEPAAAASADRRTRVLCLSAATDTALAALAGAIAAALHDDMPWPDLCATLNLGRRAFARRCVVEAADTAEGRDRLRAFVAGRPAVPVTPLGRAAAAGQPVDWLAEQGRPARRLRLPTYPFEHRRYWPEHLGGPARAETVLPTVPADFLHRLAWQPAGTATLGPAPAQVLLFGDRALADRVAPGLARAGIRSVLADGPGDLSRHPVAPVLWLVGDLDPAGHAGHLAGLLDLVRALADAPRPLRIVTEGGTGEAVLPAMALALGRAVAIEHADLGCRRIDLIPGQPDPGNALAAELRLDDGEELVRHGPADREVARVVPLSVPAGRFSVRPDAAYLVTGGFGGVGRAVAGWLVERGACELVLVGRTVRDLPEATGWRASGVRVRTEAADVSDVVAIAAILRALDADGVPLAGVFHCAGVTADTLLANAGAAEVERVLRAKTEGALALDRATRGRALDAFVLFSSITALCGLVGTGLYAAANAGLSAIARQRRVAGQPALSVMWGTWAGSGMAEAAGADLAAQWARHGIAPFDATTGLAALEALLAADATEAVAGRVDWDRLARWCRQEGSGASLYERVASDLPTPQPIGESRRSWTSGELAAVVRAAVAAVVDRPVGDPMLDRSFGDLGLGSLAAVELRNRLSGQLGVPVPATLAFNHPSIAAVVRFLARRVTVSPDPAEPATSVTARVGSMTEAEAERRMAALLAELDAARSN</sequence>
<dbReference type="RefSeq" id="WP_189990772.1">
    <property type="nucleotide sequence ID" value="NZ_BMZS01000006.1"/>
</dbReference>
<dbReference type="Pfam" id="PF00109">
    <property type="entry name" value="ketoacyl-synt"/>
    <property type="match status" value="1"/>
</dbReference>
<dbReference type="Gene3D" id="3.30.70.3290">
    <property type="match status" value="1"/>
</dbReference>
<accession>A0A918XT56</accession>
<dbReference type="GO" id="GO:0006633">
    <property type="term" value="P:fatty acid biosynthetic process"/>
    <property type="evidence" value="ECO:0007669"/>
    <property type="project" value="InterPro"/>
</dbReference>
<dbReference type="CDD" id="cd00833">
    <property type="entry name" value="PKS"/>
    <property type="match status" value="1"/>
</dbReference>
<dbReference type="PROSITE" id="PS00606">
    <property type="entry name" value="KS3_1"/>
    <property type="match status" value="1"/>
</dbReference>
<evidence type="ECO:0000256" key="3">
    <source>
        <dbReference type="ARBA" id="ARBA00022679"/>
    </source>
</evidence>
<dbReference type="PANTHER" id="PTHR43775">
    <property type="entry name" value="FATTY ACID SYNTHASE"/>
    <property type="match status" value="1"/>
</dbReference>
<proteinExistence type="predicted"/>
<organism evidence="6 7">
    <name type="scientific">Thalassobaculum fulvum</name>
    <dbReference type="NCBI Taxonomy" id="1633335"/>
    <lineage>
        <taxon>Bacteria</taxon>
        <taxon>Pseudomonadati</taxon>
        <taxon>Pseudomonadota</taxon>
        <taxon>Alphaproteobacteria</taxon>
        <taxon>Rhodospirillales</taxon>
        <taxon>Thalassobaculaceae</taxon>
        <taxon>Thalassobaculum</taxon>
    </lineage>
</organism>
<dbReference type="SUPFAM" id="SSF51735">
    <property type="entry name" value="NAD(P)-binding Rossmann-fold domains"/>
    <property type="match status" value="2"/>
</dbReference>
<dbReference type="GO" id="GO:0005737">
    <property type="term" value="C:cytoplasm"/>
    <property type="evidence" value="ECO:0007669"/>
    <property type="project" value="TreeGrafter"/>
</dbReference>
<dbReference type="SUPFAM" id="SSF47336">
    <property type="entry name" value="ACP-like"/>
    <property type="match status" value="1"/>
</dbReference>
<name>A0A918XT56_9PROT</name>
<dbReference type="Pfam" id="PF02801">
    <property type="entry name" value="Ketoacyl-synt_C"/>
    <property type="match status" value="1"/>
</dbReference>
<dbReference type="GO" id="GO:0004315">
    <property type="term" value="F:3-oxoacyl-[acyl-carrier-protein] synthase activity"/>
    <property type="evidence" value="ECO:0007669"/>
    <property type="project" value="InterPro"/>
</dbReference>
<dbReference type="InterPro" id="IPR057326">
    <property type="entry name" value="KR_dom"/>
</dbReference>
<reference evidence="6" key="1">
    <citation type="journal article" date="2014" name="Int. J. Syst. Evol. Microbiol.">
        <title>Complete genome sequence of Corynebacterium casei LMG S-19264T (=DSM 44701T), isolated from a smear-ripened cheese.</title>
        <authorList>
            <consortium name="US DOE Joint Genome Institute (JGI-PGF)"/>
            <person name="Walter F."/>
            <person name="Albersmeier A."/>
            <person name="Kalinowski J."/>
            <person name="Ruckert C."/>
        </authorList>
    </citation>
    <scope>NUCLEOTIDE SEQUENCE</scope>
    <source>
        <strain evidence="6">KCTC 42651</strain>
    </source>
</reference>
<dbReference type="GO" id="GO:0004312">
    <property type="term" value="F:fatty acid synthase activity"/>
    <property type="evidence" value="ECO:0007669"/>
    <property type="project" value="TreeGrafter"/>
</dbReference>
<dbReference type="GO" id="GO:0031177">
    <property type="term" value="F:phosphopantetheine binding"/>
    <property type="evidence" value="ECO:0007669"/>
    <property type="project" value="InterPro"/>
</dbReference>
<dbReference type="InterPro" id="IPR032821">
    <property type="entry name" value="PKS_assoc"/>
</dbReference>
<evidence type="ECO:0000313" key="7">
    <source>
        <dbReference type="Proteomes" id="UP000630353"/>
    </source>
</evidence>
<evidence type="ECO:0000256" key="1">
    <source>
        <dbReference type="ARBA" id="ARBA00022450"/>
    </source>
</evidence>
<protein>
    <recommendedName>
        <fullName evidence="8">Phosphopantetheine attachment site</fullName>
    </recommendedName>
</protein>
<dbReference type="Pfam" id="PF08659">
    <property type="entry name" value="KR"/>
    <property type="match status" value="1"/>
</dbReference>
<dbReference type="Pfam" id="PF00550">
    <property type="entry name" value="PP-binding"/>
    <property type="match status" value="1"/>
</dbReference>
<dbReference type="SUPFAM" id="SSF53901">
    <property type="entry name" value="Thiolase-like"/>
    <property type="match status" value="1"/>
</dbReference>
<dbReference type="PROSITE" id="PS52004">
    <property type="entry name" value="KS3_2"/>
    <property type="match status" value="1"/>
</dbReference>
<dbReference type="InterPro" id="IPR036291">
    <property type="entry name" value="NAD(P)-bd_dom_sf"/>
</dbReference>
<gene>
    <name evidence="6" type="ORF">GCM10017083_28860</name>
</gene>
<dbReference type="Gene3D" id="1.10.1200.10">
    <property type="entry name" value="ACP-like"/>
    <property type="match status" value="1"/>
</dbReference>
<dbReference type="GO" id="GO:0071770">
    <property type="term" value="P:DIM/DIP cell wall layer assembly"/>
    <property type="evidence" value="ECO:0007669"/>
    <property type="project" value="TreeGrafter"/>
</dbReference>
<dbReference type="SMART" id="SM00823">
    <property type="entry name" value="PKS_PP"/>
    <property type="match status" value="1"/>
</dbReference>
<evidence type="ECO:0000259" key="4">
    <source>
        <dbReference type="PROSITE" id="PS50075"/>
    </source>
</evidence>
<dbReference type="SMART" id="SM01294">
    <property type="entry name" value="PKS_PP_betabranch"/>
    <property type="match status" value="1"/>
</dbReference>
<evidence type="ECO:0000259" key="5">
    <source>
        <dbReference type="PROSITE" id="PS52004"/>
    </source>
</evidence>
<dbReference type="PANTHER" id="PTHR43775:SF37">
    <property type="entry name" value="SI:DKEY-61P9.11"/>
    <property type="match status" value="1"/>
</dbReference>
<dbReference type="InterPro" id="IPR036736">
    <property type="entry name" value="ACP-like_sf"/>
</dbReference>
<dbReference type="EMBL" id="BMZS01000006">
    <property type="protein sequence ID" value="GHD52900.1"/>
    <property type="molecule type" value="Genomic_DNA"/>
</dbReference>
<evidence type="ECO:0000256" key="2">
    <source>
        <dbReference type="ARBA" id="ARBA00022553"/>
    </source>
</evidence>
<dbReference type="InterPro" id="IPR009081">
    <property type="entry name" value="PP-bd_ACP"/>
</dbReference>
<evidence type="ECO:0008006" key="8">
    <source>
        <dbReference type="Google" id="ProtNLM"/>
    </source>
</evidence>
<feature type="domain" description="Carrier" evidence="4">
    <location>
        <begin position="1044"/>
        <end position="1118"/>
    </location>
</feature>
<dbReference type="AlphaFoldDB" id="A0A918XT56"/>